<dbReference type="SUPFAM" id="SSF55781">
    <property type="entry name" value="GAF domain-like"/>
    <property type="match status" value="1"/>
</dbReference>
<protein>
    <recommendedName>
        <fullName evidence="2">histidine kinase</fullName>
        <ecNumber evidence="2">2.7.13.3</ecNumber>
    </recommendedName>
</protein>
<dbReference type="SMART" id="SM00065">
    <property type="entry name" value="GAF"/>
    <property type="match status" value="1"/>
</dbReference>
<dbReference type="CDD" id="cd16922">
    <property type="entry name" value="HATPase_EvgS-ArcB-TorS-like"/>
    <property type="match status" value="1"/>
</dbReference>
<dbReference type="GO" id="GO:0005886">
    <property type="term" value="C:plasma membrane"/>
    <property type="evidence" value="ECO:0007669"/>
    <property type="project" value="TreeGrafter"/>
</dbReference>
<dbReference type="InterPro" id="IPR004358">
    <property type="entry name" value="Sig_transdc_His_kin-like_C"/>
</dbReference>
<dbReference type="InterPro" id="IPR003018">
    <property type="entry name" value="GAF"/>
</dbReference>
<dbReference type="GO" id="GO:0000155">
    <property type="term" value="F:phosphorelay sensor kinase activity"/>
    <property type="evidence" value="ECO:0007669"/>
    <property type="project" value="InterPro"/>
</dbReference>
<dbReference type="Gene3D" id="3.30.565.10">
    <property type="entry name" value="Histidine kinase-like ATPase, C-terminal domain"/>
    <property type="match status" value="1"/>
</dbReference>
<keyword evidence="5 9" id="KW-0418">Kinase</keyword>
<feature type="coiled-coil region" evidence="7">
    <location>
        <begin position="160"/>
        <end position="187"/>
    </location>
</feature>
<feature type="domain" description="Histidine kinase" evidence="8">
    <location>
        <begin position="187"/>
        <end position="419"/>
    </location>
</feature>
<gene>
    <name evidence="9" type="ORF">ABWT76_004699</name>
</gene>
<evidence type="ECO:0000256" key="7">
    <source>
        <dbReference type="SAM" id="Coils"/>
    </source>
</evidence>
<proteinExistence type="predicted"/>
<dbReference type="GO" id="GO:0009927">
    <property type="term" value="F:histidine phosphotransfer kinase activity"/>
    <property type="evidence" value="ECO:0007669"/>
    <property type="project" value="TreeGrafter"/>
</dbReference>
<evidence type="ECO:0000256" key="3">
    <source>
        <dbReference type="ARBA" id="ARBA00022553"/>
    </source>
</evidence>
<keyword evidence="7" id="KW-0175">Coiled coil</keyword>
<dbReference type="PANTHER" id="PTHR43047">
    <property type="entry name" value="TWO-COMPONENT HISTIDINE PROTEIN KINASE"/>
    <property type="match status" value="1"/>
</dbReference>
<dbReference type="PANTHER" id="PTHR43047:SF72">
    <property type="entry name" value="OSMOSENSING HISTIDINE PROTEIN KINASE SLN1"/>
    <property type="match status" value="1"/>
</dbReference>
<dbReference type="EMBL" id="CP159837">
    <property type="protein sequence ID" value="XCM35978.1"/>
    <property type="molecule type" value="Genomic_DNA"/>
</dbReference>
<organism evidence="9">
    <name type="scientific">Planktothricoides raciborskii GIHE-MW2</name>
    <dbReference type="NCBI Taxonomy" id="2792601"/>
    <lineage>
        <taxon>Bacteria</taxon>
        <taxon>Bacillati</taxon>
        <taxon>Cyanobacteriota</taxon>
        <taxon>Cyanophyceae</taxon>
        <taxon>Oscillatoriophycideae</taxon>
        <taxon>Oscillatoriales</taxon>
        <taxon>Oscillatoriaceae</taxon>
        <taxon>Planktothricoides</taxon>
    </lineage>
</organism>
<dbReference type="Pfam" id="PF02518">
    <property type="entry name" value="HATPase_c"/>
    <property type="match status" value="1"/>
</dbReference>
<dbReference type="Pfam" id="PF01590">
    <property type="entry name" value="GAF"/>
    <property type="match status" value="1"/>
</dbReference>
<name>A0AAU8JBT6_9CYAN</name>
<keyword evidence="4" id="KW-0808">Transferase</keyword>
<dbReference type="Pfam" id="PF00512">
    <property type="entry name" value="HisKA"/>
    <property type="match status" value="1"/>
</dbReference>
<dbReference type="AlphaFoldDB" id="A0AAU8JBT6"/>
<evidence type="ECO:0000256" key="1">
    <source>
        <dbReference type="ARBA" id="ARBA00000085"/>
    </source>
</evidence>
<dbReference type="RefSeq" id="WP_082348693.1">
    <property type="nucleotide sequence ID" value="NZ_CP159837.1"/>
</dbReference>
<evidence type="ECO:0000256" key="4">
    <source>
        <dbReference type="ARBA" id="ARBA00022679"/>
    </source>
</evidence>
<dbReference type="SMART" id="SM00388">
    <property type="entry name" value="HisKA"/>
    <property type="match status" value="1"/>
</dbReference>
<accession>A0AAU8JBT6</accession>
<keyword evidence="3" id="KW-0597">Phosphoprotein</keyword>
<dbReference type="InterPro" id="IPR003661">
    <property type="entry name" value="HisK_dim/P_dom"/>
</dbReference>
<dbReference type="EC" id="2.7.13.3" evidence="2"/>
<dbReference type="SUPFAM" id="SSF55874">
    <property type="entry name" value="ATPase domain of HSP90 chaperone/DNA topoisomerase II/histidine kinase"/>
    <property type="match status" value="1"/>
</dbReference>
<evidence type="ECO:0000259" key="8">
    <source>
        <dbReference type="PROSITE" id="PS50109"/>
    </source>
</evidence>
<sequence>MTMIQVMYNQYTEFLLEAIARLRSVQELAELYEKTADTLASVLGVSKCLIFDQPFSQFSRVVAAYDPAATCQSWLGTSASGFHHFYVQEALKIFQPITIKNLPADYPFPAYSLMAIVTRYNQQPNALIYLYQCDRPRSWTQAELEFVQQFAAQVGYYIAHLTLKQELEASRKKLKQATSTIENFLQNISDKLRNPLNAIIGSLTLVLDDVFEDPEEQREFIQDAHHSSLNLLNIINDLLHFSSLRHNHMSKELGKPVKLSKLLNEVERLTQPRADHQKLYLNIIKPANFDDIILSANESRLLQVFLNVVGNGIKFTHSGGVTISCEVINEAFVVQGQEYPGWVEIRVNDTGIGVPSEYLPRVFEPFFQVHDPRTSPYPGTGLGLSISKKLIEMMGGEMHFYSMGEGLGSTTIFAVPLYQTPLKIYRAA</sequence>
<evidence type="ECO:0000256" key="2">
    <source>
        <dbReference type="ARBA" id="ARBA00012438"/>
    </source>
</evidence>
<comment type="catalytic activity">
    <reaction evidence="1">
        <text>ATP + protein L-histidine = ADP + protein N-phospho-L-histidine.</text>
        <dbReference type="EC" id="2.7.13.3"/>
    </reaction>
</comment>
<evidence type="ECO:0000256" key="5">
    <source>
        <dbReference type="ARBA" id="ARBA00022777"/>
    </source>
</evidence>
<dbReference type="PRINTS" id="PR00344">
    <property type="entry name" value="BCTRLSENSOR"/>
</dbReference>
<dbReference type="InterPro" id="IPR003594">
    <property type="entry name" value="HATPase_dom"/>
</dbReference>
<dbReference type="CDD" id="cd00082">
    <property type="entry name" value="HisKA"/>
    <property type="match status" value="1"/>
</dbReference>
<reference evidence="9" key="1">
    <citation type="submission" date="2024-07" db="EMBL/GenBank/DDBJ databases">
        <authorList>
            <person name="Kim Y.J."/>
            <person name="Jeong J.Y."/>
        </authorList>
    </citation>
    <scope>NUCLEOTIDE SEQUENCE</scope>
    <source>
        <strain evidence="9">GIHE-MW2</strain>
    </source>
</reference>
<evidence type="ECO:0000313" key="9">
    <source>
        <dbReference type="EMBL" id="XCM35978.1"/>
    </source>
</evidence>
<dbReference type="Gene3D" id="1.10.287.130">
    <property type="match status" value="1"/>
</dbReference>
<keyword evidence="6" id="KW-0902">Two-component regulatory system</keyword>
<dbReference type="InterPro" id="IPR036890">
    <property type="entry name" value="HATPase_C_sf"/>
</dbReference>
<dbReference type="PROSITE" id="PS50109">
    <property type="entry name" value="HIS_KIN"/>
    <property type="match status" value="1"/>
</dbReference>
<dbReference type="InterPro" id="IPR005467">
    <property type="entry name" value="His_kinase_dom"/>
</dbReference>
<dbReference type="InterPro" id="IPR036097">
    <property type="entry name" value="HisK_dim/P_sf"/>
</dbReference>
<dbReference type="Gene3D" id="3.30.450.40">
    <property type="match status" value="1"/>
</dbReference>
<dbReference type="SUPFAM" id="SSF47384">
    <property type="entry name" value="Homodimeric domain of signal transducing histidine kinase"/>
    <property type="match status" value="1"/>
</dbReference>
<evidence type="ECO:0000256" key="6">
    <source>
        <dbReference type="ARBA" id="ARBA00023012"/>
    </source>
</evidence>
<dbReference type="InterPro" id="IPR029016">
    <property type="entry name" value="GAF-like_dom_sf"/>
</dbReference>
<dbReference type="SMART" id="SM00387">
    <property type="entry name" value="HATPase_c"/>
    <property type="match status" value="1"/>
</dbReference>